<evidence type="ECO:0000313" key="3">
    <source>
        <dbReference type="Proteomes" id="UP000799423"/>
    </source>
</evidence>
<keyword evidence="1" id="KW-1133">Transmembrane helix</keyword>
<sequence>MLGVGYQHHLGIELVFREHPFLHEIQCRAHNSIEGSPKEIVMEVNPWLYGLLLAHTISPTSTSSGTIGGASSPSSSSSLGPGAIAGIVIDSVAILAIVIFATYFLARRRKPRSPPPHELHSQHNPKLYEKDVYPAELENRQIGNKVAELPVVQSP</sequence>
<feature type="transmembrane region" description="Helical" evidence="1">
    <location>
        <begin position="83"/>
        <end position="106"/>
    </location>
</feature>
<protein>
    <submittedName>
        <fullName evidence="2">Uncharacterized protein</fullName>
    </submittedName>
</protein>
<accession>A0A6A7BBX8</accession>
<evidence type="ECO:0000313" key="2">
    <source>
        <dbReference type="EMBL" id="KAF2851849.1"/>
    </source>
</evidence>
<reference evidence="2" key="1">
    <citation type="submission" date="2020-01" db="EMBL/GenBank/DDBJ databases">
        <authorList>
            <consortium name="DOE Joint Genome Institute"/>
            <person name="Haridas S."/>
            <person name="Albert R."/>
            <person name="Binder M."/>
            <person name="Bloem J."/>
            <person name="Labutti K."/>
            <person name="Salamov A."/>
            <person name="Andreopoulos B."/>
            <person name="Baker S.E."/>
            <person name="Barry K."/>
            <person name="Bills G."/>
            <person name="Bluhm B.H."/>
            <person name="Cannon C."/>
            <person name="Castanera R."/>
            <person name="Culley D.E."/>
            <person name="Daum C."/>
            <person name="Ezra D."/>
            <person name="Gonzalez J.B."/>
            <person name="Henrissat B."/>
            <person name="Kuo A."/>
            <person name="Liang C."/>
            <person name="Lipzen A."/>
            <person name="Lutzoni F."/>
            <person name="Magnuson J."/>
            <person name="Mondo S."/>
            <person name="Nolan M."/>
            <person name="Ohm R."/>
            <person name="Pangilinan J."/>
            <person name="Park H.-J."/>
            <person name="Ramirez L."/>
            <person name="Alfaro M."/>
            <person name="Sun H."/>
            <person name="Tritt A."/>
            <person name="Yoshinaga Y."/>
            <person name="Zwiers L.-H."/>
            <person name="Turgeon B.G."/>
            <person name="Goodwin S.B."/>
            <person name="Spatafora J.W."/>
            <person name="Crous P.W."/>
            <person name="Grigoriev I.V."/>
        </authorList>
    </citation>
    <scope>NUCLEOTIDE SEQUENCE</scope>
    <source>
        <strain evidence="2">IPT5</strain>
    </source>
</reference>
<gene>
    <name evidence="2" type="ORF">T440DRAFT_478356</name>
</gene>
<dbReference type="AlphaFoldDB" id="A0A6A7BBX8"/>
<name>A0A6A7BBX8_9PLEO</name>
<evidence type="ECO:0000256" key="1">
    <source>
        <dbReference type="SAM" id="Phobius"/>
    </source>
</evidence>
<organism evidence="2 3">
    <name type="scientific">Plenodomus tracheiphilus IPT5</name>
    <dbReference type="NCBI Taxonomy" id="1408161"/>
    <lineage>
        <taxon>Eukaryota</taxon>
        <taxon>Fungi</taxon>
        <taxon>Dikarya</taxon>
        <taxon>Ascomycota</taxon>
        <taxon>Pezizomycotina</taxon>
        <taxon>Dothideomycetes</taxon>
        <taxon>Pleosporomycetidae</taxon>
        <taxon>Pleosporales</taxon>
        <taxon>Pleosporineae</taxon>
        <taxon>Leptosphaeriaceae</taxon>
        <taxon>Plenodomus</taxon>
    </lineage>
</organism>
<proteinExistence type="predicted"/>
<keyword evidence="1" id="KW-0472">Membrane</keyword>
<dbReference type="Proteomes" id="UP000799423">
    <property type="component" value="Unassembled WGS sequence"/>
</dbReference>
<keyword evidence="1" id="KW-0812">Transmembrane</keyword>
<keyword evidence="3" id="KW-1185">Reference proteome</keyword>
<dbReference type="EMBL" id="MU006301">
    <property type="protein sequence ID" value="KAF2851849.1"/>
    <property type="molecule type" value="Genomic_DNA"/>
</dbReference>